<evidence type="ECO:0000313" key="3">
    <source>
        <dbReference type="Proteomes" id="UP000256328"/>
    </source>
</evidence>
<reference evidence="2 3" key="1">
    <citation type="journal article" date="2018" name="IMA Fungus">
        <title>IMA Genome-F 9: Draft genome sequence of Annulohypoxylon stygium, Aspergillus mulundensis, Berkeleyomyces basicola (syn. Thielaviopsis basicola), Ceratocystis smalleyi, two Cercospora beticola strains, Coleophoma cylindrospora, Fusarium fracticaudum, Phialophora cf. hyalina, and Morchella septimelata.</title>
        <authorList>
            <person name="Wingfield B.D."/>
            <person name="Bills G.F."/>
            <person name="Dong Y."/>
            <person name="Huang W."/>
            <person name="Nel W.J."/>
            <person name="Swalarsk-Parry B.S."/>
            <person name="Vaghefi N."/>
            <person name="Wilken P.M."/>
            <person name="An Z."/>
            <person name="de Beer Z.W."/>
            <person name="De Vos L."/>
            <person name="Chen L."/>
            <person name="Duong T.A."/>
            <person name="Gao Y."/>
            <person name="Hammerbacher A."/>
            <person name="Kikkert J.R."/>
            <person name="Li Y."/>
            <person name="Li H."/>
            <person name="Li K."/>
            <person name="Li Q."/>
            <person name="Liu X."/>
            <person name="Ma X."/>
            <person name="Naidoo K."/>
            <person name="Pethybridge S.J."/>
            <person name="Sun J."/>
            <person name="Steenkamp E.T."/>
            <person name="van der Nest M.A."/>
            <person name="van Wyk S."/>
            <person name="Wingfield M.J."/>
            <person name="Xiong C."/>
            <person name="Yue Q."/>
            <person name="Zhang X."/>
        </authorList>
    </citation>
    <scope>NUCLEOTIDE SEQUENCE [LARGE SCALE GENOMIC DNA]</scope>
    <source>
        <strain evidence="2 3">BP5796</strain>
    </source>
</reference>
<dbReference type="AlphaFoldDB" id="A0A3D8SM52"/>
<dbReference type="OrthoDB" id="10626528at2759"/>
<dbReference type="Proteomes" id="UP000256328">
    <property type="component" value="Unassembled WGS sequence"/>
</dbReference>
<accession>A0A3D8SM52</accession>
<evidence type="ECO:0000313" key="2">
    <source>
        <dbReference type="EMBL" id="RDW87405.1"/>
    </source>
</evidence>
<feature type="compositionally biased region" description="Polar residues" evidence="1">
    <location>
        <begin position="1"/>
        <end position="11"/>
    </location>
</feature>
<feature type="compositionally biased region" description="Basic and acidic residues" evidence="1">
    <location>
        <begin position="44"/>
        <end position="54"/>
    </location>
</feature>
<gene>
    <name evidence="2" type="ORF">BP5796_03099</name>
</gene>
<organism evidence="2 3">
    <name type="scientific">Coleophoma crateriformis</name>
    <dbReference type="NCBI Taxonomy" id="565419"/>
    <lineage>
        <taxon>Eukaryota</taxon>
        <taxon>Fungi</taxon>
        <taxon>Dikarya</taxon>
        <taxon>Ascomycota</taxon>
        <taxon>Pezizomycotina</taxon>
        <taxon>Leotiomycetes</taxon>
        <taxon>Helotiales</taxon>
        <taxon>Dermateaceae</taxon>
        <taxon>Coleophoma</taxon>
    </lineage>
</organism>
<comment type="caution">
    <text evidence="2">The sequence shown here is derived from an EMBL/GenBank/DDBJ whole genome shotgun (WGS) entry which is preliminary data.</text>
</comment>
<keyword evidence="3" id="KW-1185">Reference proteome</keyword>
<proteinExistence type="predicted"/>
<sequence length="113" mass="12241">MPDESATTEYTSAGLEQGDSGAPGSSYTSEEEPESLAALLPSNEDTKVPRRSDDLGATVRGDISGTSPWTLPETPRYQPVLSRITSGQIRGIEWMSSAGKRRFDFQQARALSF</sequence>
<evidence type="ECO:0000256" key="1">
    <source>
        <dbReference type="SAM" id="MobiDB-lite"/>
    </source>
</evidence>
<protein>
    <submittedName>
        <fullName evidence="2">Uncharacterized protein</fullName>
    </submittedName>
</protein>
<feature type="region of interest" description="Disordered" evidence="1">
    <location>
        <begin position="1"/>
        <end position="74"/>
    </location>
</feature>
<dbReference type="EMBL" id="PDLN01000004">
    <property type="protein sequence ID" value="RDW87405.1"/>
    <property type="molecule type" value="Genomic_DNA"/>
</dbReference>
<name>A0A3D8SM52_9HELO</name>